<feature type="non-terminal residue" evidence="6">
    <location>
        <position position="190"/>
    </location>
</feature>
<dbReference type="PANTHER" id="PTHR10855:SF2">
    <property type="entry name" value="COP9 SIGNALOSOME COMPLEX SUBUNIT 4"/>
    <property type="match status" value="1"/>
</dbReference>
<comment type="subcellular location">
    <subcellularLocation>
        <location evidence="2">Cytoplasm</location>
    </subcellularLocation>
    <subcellularLocation>
        <location evidence="1">Nucleus</location>
    </subcellularLocation>
</comment>
<feature type="domain" description="PSMD12/CSN4-like N-terminal" evidence="5">
    <location>
        <begin position="16"/>
        <end position="188"/>
    </location>
</feature>
<keyword evidence="7" id="KW-1185">Reference proteome</keyword>
<organism evidence="6 7">
    <name type="scientific">Durusdinium trenchii</name>
    <dbReference type="NCBI Taxonomy" id="1381693"/>
    <lineage>
        <taxon>Eukaryota</taxon>
        <taxon>Sar</taxon>
        <taxon>Alveolata</taxon>
        <taxon>Dinophyceae</taxon>
        <taxon>Suessiales</taxon>
        <taxon>Symbiodiniaceae</taxon>
        <taxon>Durusdinium</taxon>
    </lineage>
</organism>
<evidence type="ECO:0000313" key="6">
    <source>
        <dbReference type="EMBL" id="CAK8995725.1"/>
    </source>
</evidence>
<sequence length="190" mass="21476">MSSNGIFQLMSGIVGTTADATGRMEKFTELVRSLVDQHDVQQLKDLVDCMLAEESSFALFARPVLQQVAEQMEKLKNSELKELALHTLDRLRGRVVSFEEEDFVMRELLSEVFQAEGDWAEAAKCLAAINLESGTRCRTPLQKAEKYVKIAELYLEDEDPVAADTFCSRAAMVMHEVNDTPLLLRYRVCH</sequence>
<evidence type="ECO:0000256" key="1">
    <source>
        <dbReference type="ARBA" id="ARBA00004123"/>
    </source>
</evidence>
<reference evidence="6 7" key="1">
    <citation type="submission" date="2024-02" db="EMBL/GenBank/DDBJ databases">
        <authorList>
            <person name="Chen Y."/>
            <person name="Shah S."/>
            <person name="Dougan E. K."/>
            <person name="Thang M."/>
            <person name="Chan C."/>
        </authorList>
    </citation>
    <scope>NUCLEOTIDE SEQUENCE [LARGE SCALE GENOMIC DNA]</scope>
</reference>
<protein>
    <submittedName>
        <fullName evidence="6">COP9 signalosome complex subunit 4 (SGN4) (Signalosome subunit 4) (JAB1-containing signalosome subunit 4)</fullName>
    </submittedName>
</protein>
<evidence type="ECO:0000256" key="4">
    <source>
        <dbReference type="ARBA" id="ARBA00023242"/>
    </source>
</evidence>
<evidence type="ECO:0000256" key="3">
    <source>
        <dbReference type="ARBA" id="ARBA00022490"/>
    </source>
</evidence>
<dbReference type="PANTHER" id="PTHR10855">
    <property type="entry name" value="26S PROTEASOME NON-ATPASE REGULATORY SUBUNIT 12/COP9 SIGNALOSOME COMPLEX SUBUNIT 4"/>
    <property type="match status" value="1"/>
</dbReference>
<dbReference type="InterPro" id="IPR040134">
    <property type="entry name" value="PSMD12/CSN4"/>
</dbReference>
<evidence type="ECO:0000256" key="2">
    <source>
        <dbReference type="ARBA" id="ARBA00004496"/>
    </source>
</evidence>
<evidence type="ECO:0000259" key="5">
    <source>
        <dbReference type="Pfam" id="PF22241"/>
    </source>
</evidence>
<keyword evidence="3" id="KW-0963">Cytoplasm</keyword>
<keyword evidence="4" id="KW-0539">Nucleus</keyword>
<dbReference type="InterPro" id="IPR054559">
    <property type="entry name" value="PSMD12-CSN4-like_N"/>
</dbReference>
<dbReference type="Pfam" id="PF22241">
    <property type="entry name" value="PSMD12-CSN4_N"/>
    <property type="match status" value="1"/>
</dbReference>
<gene>
    <name evidence="6" type="ORF">SCF082_LOCUS4485</name>
</gene>
<evidence type="ECO:0000313" key="7">
    <source>
        <dbReference type="Proteomes" id="UP001642464"/>
    </source>
</evidence>
<accession>A0ABP0HZN6</accession>
<name>A0ABP0HZN6_9DINO</name>
<dbReference type="Proteomes" id="UP001642464">
    <property type="component" value="Unassembled WGS sequence"/>
</dbReference>
<proteinExistence type="predicted"/>
<comment type="caution">
    <text evidence="6">The sequence shown here is derived from an EMBL/GenBank/DDBJ whole genome shotgun (WGS) entry which is preliminary data.</text>
</comment>
<dbReference type="EMBL" id="CAXAMM010002318">
    <property type="protein sequence ID" value="CAK8995725.1"/>
    <property type="molecule type" value="Genomic_DNA"/>
</dbReference>